<reference evidence="7" key="1">
    <citation type="journal article" date="2019" name="Int. J. Syst. Evol. Microbiol.">
        <title>The Global Catalogue of Microorganisms (GCM) 10K type strain sequencing project: providing services to taxonomists for standard genome sequencing and annotation.</title>
        <authorList>
            <consortium name="The Broad Institute Genomics Platform"/>
            <consortium name="The Broad Institute Genome Sequencing Center for Infectious Disease"/>
            <person name="Wu L."/>
            <person name="Ma J."/>
        </authorList>
    </citation>
    <scope>NUCLEOTIDE SEQUENCE [LARGE SCALE GENOMIC DNA]</scope>
    <source>
        <strain evidence="7">JCM 4087</strain>
    </source>
</reference>
<dbReference type="InterPro" id="IPR018490">
    <property type="entry name" value="cNMP-bd_dom_sf"/>
</dbReference>
<dbReference type="Gene3D" id="1.10.10.10">
    <property type="entry name" value="Winged helix-like DNA-binding domain superfamily/Winged helix DNA-binding domain"/>
    <property type="match status" value="1"/>
</dbReference>
<evidence type="ECO:0000256" key="3">
    <source>
        <dbReference type="ARBA" id="ARBA00023163"/>
    </source>
</evidence>
<keyword evidence="3" id="KW-0804">Transcription</keyword>
<dbReference type="RefSeq" id="WP_263336837.1">
    <property type="nucleotide sequence ID" value="NZ_JAGSYH010000003.1"/>
</dbReference>
<evidence type="ECO:0000256" key="2">
    <source>
        <dbReference type="ARBA" id="ARBA00023125"/>
    </source>
</evidence>
<evidence type="ECO:0000313" key="7">
    <source>
        <dbReference type="Proteomes" id="UP001596091"/>
    </source>
</evidence>
<keyword evidence="1" id="KW-0805">Transcription regulation</keyword>
<dbReference type="SUPFAM" id="SSF46785">
    <property type="entry name" value="Winged helix' DNA-binding domain"/>
    <property type="match status" value="1"/>
</dbReference>
<organism evidence="6 7">
    <name type="scientific">Acidicapsa dinghuensis</name>
    <dbReference type="NCBI Taxonomy" id="2218256"/>
    <lineage>
        <taxon>Bacteria</taxon>
        <taxon>Pseudomonadati</taxon>
        <taxon>Acidobacteriota</taxon>
        <taxon>Terriglobia</taxon>
        <taxon>Terriglobales</taxon>
        <taxon>Acidobacteriaceae</taxon>
        <taxon>Acidicapsa</taxon>
    </lineage>
</organism>
<feature type="domain" description="HTH crp-type" evidence="5">
    <location>
        <begin position="140"/>
        <end position="212"/>
    </location>
</feature>
<dbReference type="PROSITE" id="PS51063">
    <property type="entry name" value="HTH_CRP_2"/>
    <property type="match status" value="1"/>
</dbReference>
<evidence type="ECO:0000313" key="6">
    <source>
        <dbReference type="EMBL" id="MFC5862853.1"/>
    </source>
</evidence>
<dbReference type="Pfam" id="PF13545">
    <property type="entry name" value="HTH_Crp_2"/>
    <property type="match status" value="1"/>
</dbReference>
<keyword evidence="2" id="KW-0238">DNA-binding</keyword>
<proteinExistence type="predicted"/>
<dbReference type="Proteomes" id="UP001596091">
    <property type="component" value="Unassembled WGS sequence"/>
</dbReference>
<feature type="domain" description="Cyclic nucleotide-binding" evidence="4">
    <location>
        <begin position="6"/>
        <end position="126"/>
    </location>
</feature>
<evidence type="ECO:0000259" key="4">
    <source>
        <dbReference type="PROSITE" id="PS50042"/>
    </source>
</evidence>
<name>A0ABW1EHL8_9BACT</name>
<dbReference type="Pfam" id="PF00027">
    <property type="entry name" value="cNMP_binding"/>
    <property type="match status" value="1"/>
</dbReference>
<dbReference type="PROSITE" id="PS50042">
    <property type="entry name" value="CNMP_BINDING_3"/>
    <property type="match status" value="1"/>
</dbReference>
<accession>A0ABW1EHL8</accession>
<evidence type="ECO:0000259" key="5">
    <source>
        <dbReference type="PROSITE" id="PS51063"/>
    </source>
</evidence>
<gene>
    <name evidence="6" type="ORF">ACFPT7_11165</name>
</gene>
<dbReference type="Gene3D" id="2.60.120.10">
    <property type="entry name" value="Jelly Rolls"/>
    <property type="match status" value="1"/>
</dbReference>
<dbReference type="InterPro" id="IPR036388">
    <property type="entry name" value="WH-like_DNA-bd_sf"/>
</dbReference>
<dbReference type="SMART" id="SM00100">
    <property type="entry name" value="cNMP"/>
    <property type="match status" value="1"/>
</dbReference>
<dbReference type="InterPro" id="IPR050397">
    <property type="entry name" value="Env_Response_Regulators"/>
</dbReference>
<dbReference type="InterPro" id="IPR036390">
    <property type="entry name" value="WH_DNA-bd_sf"/>
</dbReference>
<dbReference type="InterPro" id="IPR014710">
    <property type="entry name" value="RmlC-like_jellyroll"/>
</dbReference>
<sequence length="219" mass="24549">MAVGNDVFDPQEYLSKGGFGKTILQVRKNEGIFSQGDLGDTVFFVQKGKVKLSVVSPTGKEATIAILGAGHFLGEECITSDQPSRTSSSRALTPCTLLRIRRQEFVRTLLEQQMMSRMFIKYLLSRNSRIQADLVDQLFNSSEKRLARTLLLLSQTGREDMPLAPLPRISQATLADMVGTTRSRVSYFMNRFRKLGFIEYSGLNRIQVNSSLLSMVPMQ</sequence>
<comment type="caution">
    <text evidence="6">The sequence shown here is derived from an EMBL/GenBank/DDBJ whole genome shotgun (WGS) entry which is preliminary data.</text>
</comment>
<protein>
    <submittedName>
        <fullName evidence="6">Crp/Fnr family transcriptional regulator</fullName>
    </submittedName>
</protein>
<dbReference type="InterPro" id="IPR000595">
    <property type="entry name" value="cNMP-bd_dom"/>
</dbReference>
<dbReference type="PANTHER" id="PTHR24567">
    <property type="entry name" value="CRP FAMILY TRANSCRIPTIONAL REGULATORY PROTEIN"/>
    <property type="match status" value="1"/>
</dbReference>
<dbReference type="PANTHER" id="PTHR24567:SF68">
    <property type="entry name" value="DNA-BINDING TRANSCRIPTIONAL DUAL REGULATOR CRP"/>
    <property type="match status" value="1"/>
</dbReference>
<keyword evidence="7" id="KW-1185">Reference proteome</keyword>
<dbReference type="InterPro" id="IPR012318">
    <property type="entry name" value="HTH_CRP"/>
</dbReference>
<dbReference type="CDD" id="cd00038">
    <property type="entry name" value="CAP_ED"/>
    <property type="match status" value="1"/>
</dbReference>
<evidence type="ECO:0000256" key="1">
    <source>
        <dbReference type="ARBA" id="ARBA00023015"/>
    </source>
</evidence>
<dbReference type="SUPFAM" id="SSF51206">
    <property type="entry name" value="cAMP-binding domain-like"/>
    <property type="match status" value="1"/>
</dbReference>
<dbReference type="EMBL" id="JBHSPH010000002">
    <property type="protein sequence ID" value="MFC5862853.1"/>
    <property type="molecule type" value="Genomic_DNA"/>
</dbReference>